<name>A0A4R3N3Q3_9BACI</name>
<dbReference type="EMBL" id="SMAN01000010">
    <property type="protein sequence ID" value="TCT21703.1"/>
    <property type="molecule type" value="Genomic_DNA"/>
</dbReference>
<evidence type="ECO:0000313" key="2">
    <source>
        <dbReference type="Proteomes" id="UP000294650"/>
    </source>
</evidence>
<protein>
    <recommendedName>
        <fullName evidence="3">Molecular chaperone DnaJ</fullName>
    </recommendedName>
</protein>
<dbReference type="Gene3D" id="6.20.20.10">
    <property type="match status" value="1"/>
</dbReference>
<organism evidence="1 2">
    <name type="scientific">Melghiribacillus thermohalophilus</name>
    <dbReference type="NCBI Taxonomy" id="1324956"/>
    <lineage>
        <taxon>Bacteria</taxon>
        <taxon>Bacillati</taxon>
        <taxon>Bacillota</taxon>
        <taxon>Bacilli</taxon>
        <taxon>Bacillales</taxon>
        <taxon>Bacillaceae</taxon>
        <taxon>Melghiribacillus</taxon>
    </lineage>
</organism>
<reference evidence="1 2" key="1">
    <citation type="submission" date="2019-03" db="EMBL/GenBank/DDBJ databases">
        <title>Genomic Encyclopedia of Type Strains, Phase IV (KMG-IV): sequencing the most valuable type-strain genomes for metagenomic binning, comparative biology and taxonomic classification.</title>
        <authorList>
            <person name="Goeker M."/>
        </authorList>
    </citation>
    <scope>NUCLEOTIDE SEQUENCE [LARGE SCALE GENOMIC DNA]</scope>
    <source>
        <strain evidence="1 2">DSM 25894</strain>
    </source>
</reference>
<dbReference type="SUPFAM" id="SSF57938">
    <property type="entry name" value="DnaJ/Hsp40 cysteine-rich domain"/>
    <property type="match status" value="1"/>
</dbReference>
<sequence length="50" mass="5549">MNDCPHCNGNGEIEEQRFYTEAGQQRDNDIKDYTVCPVCNGNGALEEVNG</sequence>
<comment type="caution">
    <text evidence="1">The sequence shown here is derived from an EMBL/GenBank/DDBJ whole genome shotgun (WGS) entry which is preliminary data.</text>
</comment>
<accession>A0A4R3N3Q3</accession>
<dbReference type="InterPro" id="IPR036410">
    <property type="entry name" value="HSP_DnaJ_Cys-rich_dom_sf"/>
</dbReference>
<proteinExistence type="predicted"/>
<dbReference type="Proteomes" id="UP000294650">
    <property type="component" value="Unassembled WGS sequence"/>
</dbReference>
<gene>
    <name evidence="1" type="ORF">EDD68_1107</name>
</gene>
<dbReference type="RefSeq" id="WP_165902111.1">
    <property type="nucleotide sequence ID" value="NZ_SMAN01000010.1"/>
</dbReference>
<evidence type="ECO:0008006" key="3">
    <source>
        <dbReference type="Google" id="ProtNLM"/>
    </source>
</evidence>
<dbReference type="AlphaFoldDB" id="A0A4R3N3Q3"/>
<keyword evidence="2" id="KW-1185">Reference proteome</keyword>
<evidence type="ECO:0000313" key="1">
    <source>
        <dbReference type="EMBL" id="TCT21703.1"/>
    </source>
</evidence>